<evidence type="ECO:0000256" key="3">
    <source>
        <dbReference type="ARBA" id="ARBA00022448"/>
    </source>
</evidence>
<feature type="transmembrane region" description="Helical" evidence="8">
    <location>
        <begin position="121"/>
        <end position="140"/>
    </location>
</feature>
<protein>
    <submittedName>
        <fullName evidence="10">Binding-protein-dependent transport system inner membrane component family protein</fullName>
    </submittedName>
</protein>
<evidence type="ECO:0000256" key="5">
    <source>
        <dbReference type="ARBA" id="ARBA00022692"/>
    </source>
</evidence>
<evidence type="ECO:0000256" key="1">
    <source>
        <dbReference type="ARBA" id="ARBA00004651"/>
    </source>
</evidence>
<sequence>MSDVQTMVKPSRFRVLFLSRSLFIGSLITVILVSMALVSYFWTPYSPTAMNFRDKLQGPSLSHLFGTDNFGRDVFSMIMVGARNSIAVSIIAVLVGAGIGIPLGAFAAARGGLIDGFVMRMTDLAFAFPALLTAVIITAIFGPGAVNAMIAIGIFNVPVFARVTRGASLGLWKREYVQAARCAGRGDISITLLHVLPNINHVLIVQATIQFALAIVAEAGLSYVGLGTQPPMPSWGKMLNDAQTFIYDAPWLAIFPGLAITFAVLGLNMLGDGLRDVLDPRVRRQR</sequence>
<name>A0A256FP80_9HYPH</name>
<comment type="caution">
    <text evidence="10">The sequence shown here is derived from an EMBL/GenBank/DDBJ whole genome shotgun (WGS) entry which is preliminary data.</text>
</comment>
<gene>
    <name evidence="10" type="ORF">CEV32_4285</name>
</gene>
<keyword evidence="6 8" id="KW-1133">Transmembrane helix</keyword>
<dbReference type="InterPro" id="IPR035906">
    <property type="entry name" value="MetI-like_sf"/>
</dbReference>
<organism evidence="10 11">
    <name type="scientific">Brucella rhizosphaerae</name>
    <dbReference type="NCBI Taxonomy" id="571254"/>
    <lineage>
        <taxon>Bacteria</taxon>
        <taxon>Pseudomonadati</taxon>
        <taxon>Pseudomonadota</taxon>
        <taxon>Alphaproteobacteria</taxon>
        <taxon>Hyphomicrobiales</taxon>
        <taxon>Brucellaceae</taxon>
        <taxon>Brucella/Ochrobactrum group</taxon>
        <taxon>Brucella</taxon>
    </lineage>
</organism>
<dbReference type="InterPro" id="IPR000515">
    <property type="entry name" value="MetI-like"/>
</dbReference>
<proteinExistence type="inferred from homology"/>
<evidence type="ECO:0000259" key="9">
    <source>
        <dbReference type="PROSITE" id="PS50928"/>
    </source>
</evidence>
<dbReference type="Pfam" id="PF00528">
    <property type="entry name" value="BPD_transp_1"/>
    <property type="match status" value="1"/>
</dbReference>
<accession>A0A256FP80</accession>
<feature type="transmembrane region" description="Helical" evidence="8">
    <location>
        <begin position="202"/>
        <end position="225"/>
    </location>
</feature>
<dbReference type="eggNOG" id="COG1173">
    <property type="taxonomic scope" value="Bacteria"/>
</dbReference>
<keyword evidence="7 8" id="KW-0472">Membrane</keyword>
<dbReference type="RefSeq" id="WP_094575260.1">
    <property type="nucleotide sequence ID" value="NZ_JBHEEL010000009.1"/>
</dbReference>
<dbReference type="CDD" id="cd06261">
    <property type="entry name" value="TM_PBP2"/>
    <property type="match status" value="1"/>
</dbReference>
<dbReference type="GO" id="GO:0005886">
    <property type="term" value="C:plasma membrane"/>
    <property type="evidence" value="ECO:0007669"/>
    <property type="project" value="UniProtKB-SubCell"/>
</dbReference>
<evidence type="ECO:0000256" key="7">
    <source>
        <dbReference type="ARBA" id="ARBA00023136"/>
    </source>
</evidence>
<dbReference type="EMBL" id="NNRK01000022">
    <property type="protein sequence ID" value="OYR16652.1"/>
    <property type="molecule type" value="Genomic_DNA"/>
</dbReference>
<feature type="transmembrane region" description="Helical" evidence="8">
    <location>
        <begin position="245"/>
        <end position="267"/>
    </location>
</feature>
<feature type="domain" description="ABC transmembrane type-1" evidence="9">
    <location>
        <begin position="82"/>
        <end position="271"/>
    </location>
</feature>
<feature type="transmembrane region" description="Helical" evidence="8">
    <location>
        <begin position="86"/>
        <end position="109"/>
    </location>
</feature>
<dbReference type="InterPro" id="IPR050366">
    <property type="entry name" value="BP-dependent_transpt_permease"/>
</dbReference>
<keyword evidence="3 8" id="KW-0813">Transport</keyword>
<reference evidence="10 11" key="1">
    <citation type="submission" date="2017-07" db="EMBL/GenBank/DDBJ databases">
        <title>Phylogenetic study on the rhizospheric bacterium Ochrobactrum sp. A44.</title>
        <authorList>
            <person name="Krzyzanowska D.M."/>
            <person name="Ossowicki A."/>
            <person name="Rajewska M."/>
            <person name="Maciag T."/>
            <person name="Kaczynski Z."/>
            <person name="Czerwicka M."/>
            <person name="Jafra S."/>
        </authorList>
    </citation>
    <scope>NUCLEOTIDE SEQUENCE [LARGE SCALE GENOMIC DNA]</scope>
    <source>
        <strain evidence="10 11">PR17</strain>
    </source>
</reference>
<dbReference type="PANTHER" id="PTHR43386">
    <property type="entry name" value="OLIGOPEPTIDE TRANSPORT SYSTEM PERMEASE PROTEIN APPC"/>
    <property type="match status" value="1"/>
</dbReference>
<evidence type="ECO:0000313" key="10">
    <source>
        <dbReference type="EMBL" id="OYR16652.1"/>
    </source>
</evidence>
<dbReference type="SUPFAM" id="SSF161098">
    <property type="entry name" value="MetI-like"/>
    <property type="match status" value="1"/>
</dbReference>
<keyword evidence="11" id="KW-1185">Reference proteome</keyword>
<comment type="similarity">
    <text evidence="2 8">Belongs to the binding-protein-dependent transport system permease family.</text>
</comment>
<evidence type="ECO:0000256" key="6">
    <source>
        <dbReference type="ARBA" id="ARBA00022989"/>
    </source>
</evidence>
<dbReference type="Proteomes" id="UP000216345">
    <property type="component" value="Unassembled WGS sequence"/>
</dbReference>
<dbReference type="OrthoDB" id="9812701at2"/>
<dbReference type="Gene3D" id="1.10.3720.10">
    <property type="entry name" value="MetI-like"/>
    <property type="match status" value="1"/>
</dbReference>
<evidence type="ECO:0000256" key="4">
    <source>
        <dbReference type="ARBA" id="ARBA00022475"/>
    </source>
</evidence>
<feature type="transmembrane region" description="Helical" evidence="8">
    <location>
        <begin position="21"/>
        <end position="42"/>
    </location>
</feature>
<keyword evidence="4" id="KW-1003">Cell membrane</keyword>
<keyword evidence="5 8" id="KW-0812">Transmembrane</keyword>
<dbReference type="PROSITE" id="PS50928">
    <property type="entry name" value="ABC_TM1"/>
    <property type="match status" value="1"/>
</dbReference>
<evidence type="ECO:0000256" key="2">
    <source>
        <dbReference type="ARBA" id="ARBA00009306"/>
    </source>
</evidence>
<feature type="transmembrane region" description="Helical" evidence="8">
    <location>
        <begin position="146"/>
        <end position="164"/>
    </location>
</feature>
<evidence type="ECO:0000256" key="8">
    <source>
        <dbReference type="RuleBase" id="RU363032"/>
    </source>
</evidence>
<dbReference type="GO" id="GO:0055085">
    <property type="term" value="P:transmembrane transport"/>
    <property type="evidence" value="ECO:0007669"/>
    <property type="project" value="InterPro"/>
</dbReference>
<dbReference type="PANTHER" id="PTHR43386:SF25">
    <property type="entry name" value="PEPTIDE ABC TRANSPORTER PERMEASE PROTEIN"/>
    <property type="match status" value="1"/>
</dbReference>
<comment type="subcellular location">
    <subcellularLocation>
        <location evidence="1 8">Cell membrane</location>
        <topology evidence="1 8">Multi-pass membrane protein</topology>
    </subcellularLocation>
</comment>
<evidence type="ECO:0000313" key="11">
    <source>
        <dbReference type="Proteomes" id="UP000216345"/>
    </source>
</evidence>
<dbReference type="AlphaFoldDB" id="A0A256FP80"/>